<dbReference type="RefSeq" id="WP_382185761.1">
    <property type="nucleotide sequence ID" value="NZ_JBHSZI010000001.1"/>
</dbReference>
<gene>
    <name evidence="5" type="ORF">ACFQQG_12420</name>
</gene>
<reference evidence="5 6" key="1">
    <citation type="journal article" date="2019" name="Int. J. Syst. Evol. Microbiol.">
        <title>The Global Catalogue of Microorganisms (GCM) 10K type strain sequencing project: providing services to taxonomists for standard genome sequencing and annotation.</title>
        <authorList>
            <consortium name="The Broad Institute Genomics Platform"/>
            <consortium name="The Broad Institute Genome Sequencing Center for Infectious Disease"/>
            <person name="Wu L."/>
            <person name="Ma J."/>
        </authorList>
    </citation>
    <scope>NUCLEOTIDE SEQUENCE [LARGE SCALE GENOMIC DNA]</scope>
    <source>
        <strain evidence="5 6">JCM 30072</strain>
    </source>
</reference>
<dbReference type="EMBL" id="JBHSZI010000001">
    <property type="protein sequence ID" value="MFC7058818.1"/>
    <property type="molecule type" value="Genomic_DNA"/>
</dbReference>
<evidence type="ECO:0000256" key="3">
    <source>
        <dbReference type="SAM" id="Phobius"/>
    </source>
</evidence>
<keyword evidence="3" id="KW-1133">Transmembrane helix</keyword>
<evidence type="ECO:0000259" key="4">
    <source>
        <dbReference type="Pfam" id="PF25939"/>
    </source>
</evidence>
<dbReference type="Proteomes" id="UP001596445">
    <property type="component" value="Unassembled WGS sequence"/>
</dbReference>
<keyword evidence="1" id="KW-0175">Coiled coil</keyword>
<organism evidence="5 6">
    <name type="scientific">Halovenus salina</name>
    <dbReference type="NCBI Taxonomy" id="1510225"/>
    <lineage>
        <taxon>Archaea</taxon>
        <taxon>Methanobacteriati</taxon>
        <taxon>Methanobacteriota</taxon>
        <taxon>Stenosarchaea group</taxon>
        <taxon>Halobacteria</taxon>
        <taxon>Halobacteriales</taxon>
        <taxon>Haloarculaceae</taxon>
        <taxon>Halovenus</taxon>
    </lineage>
</organism>
<keyword evidence="3" id="KW-0812">Transmembrane</keyword>
<dbReference type="Pfam" id="PF25939">
    <property type="entry name" value="DUF7982"/>
    <property type="match status" value="1"/>
</dbReference>
<protein>
    <recommendedName>
        <fullName evidence="4">DUF7982 domain-containing protein</fullName>
    </recommendedName>
</protein>
<feature type="coiled-coil region" evidence="1">
    <location>
        <begin position="33"/>
        <end position="60"/>
    </location>
</feature>
<evidence type="ECO:0000313" key="5">
    <source>
        <dbReference type="EMBL" id="MFC7058818.1"/>
    </source>
</evidence>
<feature type="region of interest" description="Disordered" evidence="2">
    <location>
        <begin position="1"/>
        <end position="30"/>
    </location>
</feature>
<feature type="transmembrane region" description="Helical" evidence="3">
    <location>
        <begin position="66"/>
        <end position="86"/>
    </location>
</feature>
<accession>A0ABD5W3M4</accession>
<keyword evidence="3" id="KW-0472">Membrane</keyword>
<feature type="domain" description="DUF7982" evidence="4">
    <location>
        <begin position="35"/>
        <end position="88"/>
    </location>
</feature>
<sequence>MTADESEPMDVSTVTPDSDEAAGTNQGERAQKSLDLAAQLELVEEENRRLRTEYARARQSKYRRTAYGLFVVGLFTVLLGVLFPGVRRSCSHSGRPGCLAACSRCI</sequence>
<keyword evidence="6" id="KW-1185">Reference proteome</keyword>
<evidence type="ECO:0000256" key="1">
    <source>
        <dbReference type="SAM" id="Coils"/>
    </source>
</evidence>
<evidence type="ECO:0000256" key="2">
    <source>
        <dbReference type="SAM" id="MobiDB-lite"/>
    </source>
</evidence>
<name>A0ABD5W3M4_9EURY</name>
<dbReference type="AlphaFoldDB" id="A0ABD5W3M4"/>
<comment type="caution">
    <text evidence="5">The sequence shown here is derived from an EMBL/GenBank/DDBJ whole genome shotgun (WGS) entry which is preliminary data.</text>
</comment>
<evidence type="ECO:0000313" key="6">
    <source>
        <dbReference type="Proteomes" id="UP001596445"/>
    </source>
</evidence>
<proteinExistence type="predicted"/>
<dbReference type="InterPro" id="IPR058288">
    <property type="entry name" value="DUF7982"/>
</dbReference>